<keyword evidence="5" id="KW-0812">Transmembrane</keyword>
<dbReference type="Gene3D" id="3.30.70.1230">
    <property type="entry name" value="Nucleotide cyclase"/>
    <property type="match status" value="1"/>
</dbReference>
<keyword evidence="8" id="KW-0067">ATP-binding</keyword>
<keyword evidence="4" id="KW-1003">Cell membrane</keyword>
<keyword evidence="9" id="KW-0460">Magnesium</keyword>
<dbReference type="InterPro" id="IPR001054">
    <property type="entry name" value="A/G_cyclase"/>
</dbReference>
<keyword evidence="7" id="KW-0547">Nucleotide-binding</keyword>
<dbReference type="CDD" id="cd07302">
    <property type="entry name" value="CHD"/>
    <property type="match status" value="1"/>
</dbReference>
<keyword evidence="16" id="KW-1185">Reference proteome</keyword>
<dbReference type="PROSITE" id="PS50125">
    <property type="entry name" value="GUANYLATE_CYCLASE_2"/>
    <property type="match status" value="1"/>
</dbReference>
<protein>
    <recommendedName>
        <fullName evidence="3">adenylate cyclase</fullName>
        <ecNumber evidence="3">4.6.1.1</ecNumber>
    </recommendedName>
</protein>
<evidence type="ECO:0000313" key="16">
    <source>
        <dbReference type="Proteomes" id="UP001285154"/>
    </source>
</evidence>
<dbReference type="PANTHER" id="PTHR45627">
    <property type="entry name" value="ADENYLATE CYCLASE TYPE 1"/>
    <property type="match status" value="1"/>
</dbReference>
<sequence length="703" mass="76347">MLRHLSIRSKLLALLLLSGVLCIAVTGLIADRSGTKSLRQSIFGQLTTLRESKKAEVERYFGQLERQFVALSKSPDTVSAADAFTRGFDEQDIANVSPTDLQAFYKDKFIPHITGLGVDETPKSYMPTSALSLRLQTDYIAHNPYPPDEKYKLVSAGNGSAYDKAHAFYHPFLARMADASNLSDISVVDPNTGYVVYTVYKGAEFGANLKEGPLAQTGIARAFEAAIHSGSVVFEDFSPYAPSYFAPAAFIATPVMEDGRMKAVLIAEVMKDDLEAVMSADRRWEDAGLGKTGEVYLAGADRTMRSGSRFHDENPDQYYKDLAENGVAATDIARIKRFGSVILNQPTISSAVDLALKGESGTDILTDYRGAEVLDSWSPIDVLGSRWAIVAKMDTSEALAPIGNFRQRLLQVGAAATALLTLFSLLAAGIFTHPIREVLNGVNRLAAGKEDTRIDVSGHDEFSELGQAFNSMADEIAARTEKIEHKTLEYETLLRNVYPDIVAERIKLGDETAAEVVKNVSIIVLSIEGVNALITNSAEDTVRRMNELIGDFDQAASEAGIEKLCTVGETYLAACGLSSPRLDGPNRALEFVRKAALIVDRHAQSWSLPLSIRGGVAIGDAEVGLIGRQRTVYEVWGVTMLTARRMVFDAAPGEVHVTKAVLDQLPDPEGFAKGQSFNIHNAGTVVTWKRPILQQTETGVAAQ</sequence>
<dbReference type="InterPro" id="IPR033479">
    <property type="entry name" value="dCache_1"/>
</dbReference>
<dbReference type="CDD" id="cd06225">
    <property type="entry name" value="HAMP"/>
    <property type="match status" value="1"/>
</dbReference>
<dbReference type="SMART" id="SM00044">
    <property type="entry name" value="CYCc"/>
    <property type="match status" value="1"/>
</dbReference>
<dbReference type="EC" id="4.6.1.1" evidence="3"/>
<gene>
    <name evidence="15" type="ORF">RFM42_31780</name>
</gene>
<evidence type="ECO:0000256" key="7">
    <source>
        <dbReference type="ARBA" id="ARBA00022741"/>
    </source>
</evidence>
<evidence type="ECO:0000256" key="11">
    <source>
        <dbReference type="ARBA" id="ARBA00023136"/>
    </source>
</evidence>
<feature type="domain" description="Guanylate cyclase" evidence="13">
    <location>
        <begin position="521"/>
        <end position="647"/>
    </location>
</feature>
<evidence type="ECO:0000256" key="10">
    <source>
        <dbReference type="ARBA" id="ARBA00022989"/>
    </source>
</evidence>
<dbReference type="SUPFAM" id="SSF55073">
    <property type="entry name" value="Nucleotide cyclase"/>
    <property type="match status" value="1"/>
</dbReference>
<dbReference type="Gene3D" id="1.10.8.500">
    <property type="entry name" value="HAMP domain in histidine kinase"/>
    <property type="match status" value="1"/>
</dbReference>
<name>A0ABU5AE82_9HYPH</name>
<comment type="caution">
    <text evidence="15">The sequence shown here is derived from an EMBL/GenBank/DDBJ whole genome shotgun (WGS) entry which is preliminary data.</text>
</comment>
<evidence type="ECO:0000313" key="15">
    <source>
        <dbReference type="EMBL" id="MDX8535589.1"/>
    </source>
</evidence>
<keyword evidence="11" id="KW-0472">Membrane</keyword>
<evidence type="ECO:0000256" key="9">
    <source>
        <dbReference type="ARBA" id="ARBA00022842"/>
    </source>
</evidence>
<evidence type="ECO:0000256" key="5">
    <source>
        <dbReference type="ARBA" id="ARBA00022692"/>
    </source>
</evidence>
<organism evidence="15 16">
    <name type="scientific">Mesorhizobium vachelliae</name>
    <dbReference type="NCBI Taxonomy" id="3072309"/>
    <lineage>
        <taxon>Bacteria</taxon>
        <taxon>Pseudomonadati</taxon>
        <taxon>Pseudomonadota</taxon>
        <taxon>Alphaproteobacteria</taxon>
        <taxon>Hyphomicrobiales</taxon>
        <taxon>Phyllobacteriaceae</taxon>
        <taxon>Mesorhizobium</taxon>
    </lineage>
</organism>
<comment type="subcellular location">
    <subcellularLocation>
        <location evidence="2">Cell membrane</location>
        <topology evidence="2">Multi-pass membrane protein</topology>
    </subcellularLocation>
</comment>
<proteinExistence type="predicted"/>
<dbReference type="Pfam" id="PF02743">
    <property type="entry name" value="dCache_1"/>
    <property type="match status" value="1"/>
</dbReference>
<keyword evidence="6" id="KW-0479">Metal-binding</keyword>
<evidence type="ECO:0000256" key="8">
    <source>
        <dbReference type="ARBA" id="ARBA00022840"/>
    </source>
</evidence>
<evidence type="ECO:0000256" key="3">
    <source>
        <dbReference type="ARBA" id="ARBA00012201"/>
    </source>
</evidence>
<dbReference type="Pfam" id="PF00672">
    <property type="entry name" value="HAMP"/>
    <property type="match status" value="1"/>
</dbReference>
<reference evidence="15 16" key="1">
    <citation type="submission" date="2023-08" db="EMBL/GenBank/DDBJ databases">
        <title>Implementing the SeqCode for naming new Mesorhizobium species isolated from Vachellia karroo root nodules.</title>
        <authorList>
            <person name="Van Lill M."/>
        </authorList>
    </citation>
    <scope>NUCLEOTIDE SEQUENCE [LARGE SCALE GENOMIC DNA]</scope>
    <source>
        <strain evidence="15 16">VK25D</strain>
    </source>
</reference>
<comment type="catalytic activity">
    <reaction evidence="1">
        <text>ATP = 3',5'-cyclic AMP + diphosphate</text>
        <dbReference type="Rhea" id="RHEA:15389"/>
        <dbReference type="ChEBI" id="CHEBI:30616"/>
        <dbReference type="ChEBI" id="CHEBI:33019"/>
        <dbReference type="ChEBI" id="CHEBI:58165"/>
        <dbReference type="EC" id="4.6.1.1"/>
    </reaction>
</comment>
<dbReference type="Pfam" id="PF00211">
    <property type="entry name" value="Guanylate_cyc"/>
    <property type="match status" value="1"/>
</dbReference>
<evidence type="ECO:0000256" key="6">
    <source>
        <dbReference type="ARBA" id="ARBA00022723"/>
    </source>
</evidence>
<evidence type="ECO:0000259" key="14">
    <source>
        <dbReference type="PROSITE" id="PS50885"/>
    </source>
</evidence>
<evidence type="ECO:0000256" key="2">
    <source>
        <dbReference type="ARBA" id="ARBA00004651"/>
    </source>
</evidence>
<dbReference type="RefSeq" id="WP_320253161.1">
    <property type="nucleotide sequence ID" value="NZ_JAVIIQ010000023.1"/>
</dbReference>
<dbReference type="InterPro" id="IPR029787">
    <property type="entry name" value="Nucleotide_cyclase"/>
</dbReference>
<keyword evidence="10" id="KW-1133">Transmembrane helix</keyword>
<dbReference type="SUPFAM" id="SSF158472">
    <property type="entry name" value="HAMP domain-like"/>
    <property type="match status" value="1"/>
</dbReference>
<dbReference type="EMBL" id="JAVIIQ010000023">
    <property type="protein sequence ID" value="MDX8535589.1"/>
    <property type="molecule type" value="Genomic_DNA"/>
</dbReference>
<evidence type="ECO:0000256" key="1">
    <source>
        <dbReference type="ARBA" id="ARBA00001593"/>
    </source>
</evidence>
<dbReference type="InterPro" id="IPR003660">
    <property type="entry name" value="HAMP_dom"/>
</dbReference>
<dbReference type="Proteomes" id="UP001285154">
    <property type="component" value="Unassembled WGS sequence"/>
</dbReference>
<evidence type="ECO:0000259" key="13">
    <source>
        <dbReference type="PROSITE" id="PS50125"/>
    </source>
</evidence>
<dbReference type="PROSITE" id="PS50885">
    <property type="entry name" value="HAMP"/>
    <property type="match status" value="1"/>
</dbReference>
<keyword evidence="12" id="KW-0456">Lyase</keyword>
<dbReference type="Gene3D" id="3.30.450.20">
    <property type="entry name" value="PAS domain"/>
    <property type="match status" value="1"/>
</dbReference>
<feature type="domain" description="HAMP" evidence="14">
    <location>
        <begin position="429"/>
        <end position="481"/>
    </location>
</feature>
<dbReference type="SMART" id="SM00304">
    <property type="entry name" value="HAMP"/>
    <property type="match status" value="1"/>
</dbReference>
<evidence type="ECO:0000256" key="12">
    <source>
        <dbReference type="ARBA" id="ARBA00023239"/>
    </source>
</evidence>
<accession>A0ABU5AE82</accession>
<evidence type="ECO:0000256" key="4">
    <source>
        <dbReference type="ARBA" id="ARBA00022475"/>
    </source>
</evidence>